<protein>
    <submittedName>
        <fullName evidence="1">Uncharacterized protein</fullName>
    </submittedName>
</protein>
<reference evidence="1 2" key="1">
    <citation type="submission" date="2020-02" db="EMBL/GenBank/DDBJ databases">
        <title>Characterization of vanA genotype vancomycin-resistant Enterococcus saigonensis VE80.</title>
        <authorList>
            <person name="Harada T."/>
            <person name="Motooka D."/>
            <person name="Nakamura S."/>
            <person name="Yamamoto Y."/>
            <person name="Kawahara R."/>
            <person name="Kawatsu K."/>
        </authorList>
    </citation>
    <scope>NUCLEOTIDE SEQUENCE [LARGE SCALE GENOMIC DNA]</scope>
    <source>
        <strain evidence="1 2">VE80</strain>
    </source>
</reference>
<dbReference type="RefSeq" id="WP_173103771.1">
    <property type="nucleotide sequence ID" value="NZ_AP022822.1"/>
</dbReference>
<dbReference type="KEGG" id="esg:EsVE80_21760"/>
<keyword evidence="2" id="KW-1185">Reference proteome</keyword>
<organism evidence="1 2">
    <name type="scientific">Enterococcus saigonensis</name>
    <dbReference type="NCBI Taxonomy" id="1805431"/>
    <lineage>
        <taxon>Bacteria</taxon>
        <taxon>Bacillati</taxon>
        <taxon>Bacillota</taxon>
        <taxon>Bacilli</taxon>
        <taxon>Lactobacillales</taxon>
        <taxon>Enterococcaceae</taxon>
        <taxon>Enterococcus</taxon>
    </lineage>
</organism>
<gene>
    <name evidence="1" type="ORF">EsVE80_21760</name>
</gene>
<dbReference type="EMBL" id="AP022822">
    <property type="protein sequence ID" value="BCA86653.1"/>
    <property type="molecule type" value="Genomic_DNA"/>
</dbReference>
<dbReference type="Proteomes" id="UP000502998">
    <property type="component" value="Chromosome"/>
</dbReference>
<name>A0A679IEU0_9ENTE</name>
<sequence length="52" mass="6054">MYKPQYLNVDRQEKTVMAGNTVYFCKVTTTPLGYQKKPPEKIANKSGRRFAR</sequence>
<proteinExistence type="predicted"/>
<evidence type="ECO:0000313" key="1">
    <source>
        <dbReference type="EMBL" id="BCA86653.1"/>
    </source>
</evidence>
<dbReference type="AlphaFoldDB" id="A0A679IEU0"/>
<accession>A0A679IEU0</accession>
<evidence type="ECO:0000313" key="2">
    <source>
        <dbReference type="Proteomes" id="UP000502998"/>
    </source>
</evidence>